<name>A0A814HZ39_9BILA</name>
<dbReference type="EMBL" id="CAJNOT010000544">
    <property type="protein sequence ID" value="CAF1016612.1"/>
    <property type="molecule type" value="Genomic_DNA"/>
</dbReference>
<reference evidence="1" key="1">
    <citation type="submission" date="2021-02" db="EMBL/GenBank/DDBJ databases">
        <authorList>
            <person name="Nowell W R."/>
        </authorList>
    </citation>
    <scope>NUCLEOTIDE SEQUENCE</scope>
</reference>
<gene>
    <name evidence="1" type="ORF">ZHD862_LOCUS13315</name>
</gene>
<protein>
    <submittedName>
        <fullName evidence="1">Uncharacterized protein</fullName>
    </submittedName>
</protein>
<proteinExistence type="predicted"/>
<evidence type="ECO:0000313" key="1">
    <source>
        <dbReference type="EMBL" id="CAF1016612.1"/>
    </source>
</evidence>
<comment type="caution">
    <text evidence="1">The sequence shown here is derived from an EMBL/GenBank/DDBJ whole genome shotgun (WGS) entry which is preliminary data.</text>
</comment>
<dbReference type="Proteomes" id="UP000663864">
    <property type="component" value="Unassembled WGS sequence"/>
</dbReference>
<organism evidence="1 2">
    <name type="scientific">Rotaria sordida</name>
    <dbReference type="NCBI Taxonomy" id="392033"/>
    <lineage>
        <taxon>Eukaryota</taxon>
        <taxon>Metazoa</taxon>
        <taxon>Spiralia</taxon>
        <taxon>Gnathifera</taxon>
        <taxon>Rotifera</taxon>
        <taxon>Eurotatoria</taxon>
        <taxon>Bdelloidea</taxon>
        <taxon>Philodinida</taxon>
        <taxon>Philodinidae</taxon>
        <taxon>Rotaria</taxon>
    </lineage>
</organism>
<sequence>MNFIHTEPNLLLIIHAFEVIEHLLSNLDECLLAKLTQEKNRTSEQPFRIRRIRLMKNIWQHLKITLEKNTFNNEEDALQAIYNIYCFITSVYQAYIGYIDDRLKPFVIDIWRMHRCIFDINNNNNNNTVQLKVHDHFNQTILSSFELICTSCSPLTNDDDDDHHHHYILIRSTDSNSNSTLFSLLNILPIFNSFNRTSSSYENFLQLKTIFNNYLNQNNQQRLCLLTIIPYLFKTIFLSNNNCQWDNNDYNCLKNICGLIARRTCNEDRFVFVLFILINSLSTSFQHTSQIQLMHIAKNEYIQNNQKKKFSSINNNKNLLIITEKIDLTTIVQQHTDCLYRLISQSLLLNSE</sequence>
<dbReference type="AlphaFoldDB" id="A0A814HZ39"/>
<evidence type="ECO:0000313" key="2">
    <source>
        <dbReference type="Proteomes" id="UP000663864"/>
    </source>
</evidence>
<accession>A0A814HZ39</accession>